<feature type="domain" description="Alpha/beta hydrolase fold-3" evidence="2">
    <location>
        <begin position="81"/>
        <end position="294"/>
    </location>
</feature>
<keyword evidence="1" id="KW-0378">Hydrolase</keyword>
<evidence type="ECO:0000259" key="2">
    <source>
        <dbReference type="Pfam" id="PF07859"/>
    </source>
</evidence>
<dbReference type="SUPFAM" id="SSF53474">
    <property type="entry name" value="alpha/beta-Hydrolases"/>
    <property type="match status" value="1"/>
</dbReference>
<dbReference type="Pfam" id="PF07859">
    <property type="entry name" value="Abhydrolase_3"/>
    <property type="match status" value="1"/>
</dbReference>
<name>A0A8H7T6P4_9HELO</name>
<evidence type="ECO:0000256" key="1">
    <source>
        <dbReference type="ARBA" id="ARBA00022801"/>
    </source>
</evidence>
<dbReference type="OrthoDB" id="408631at2759"/>
<accession>A0A8H7T6P4</accession>
<dbReference type="AlphaFoldDB" id="A0A8H7T6P4"/>
<dbReference type="Gene3D" id="3.40.50.1820">
    <property type="entry name" value="alpha/beta hydrolase"/>
    <property type="match status" value="1"/>
</dbReference>
<evidence type="ECO:0000313" key="3">
    <source>
        <dbReference type="EMBL" id="KAG4413432.1"/>
    </source>
</evidence>
<feature type="non-terminal residue" evidence="3">
    <location>
        <position position="319"/>
    </location>
</feature>
<dbReference type="GO" id="GO:0016787">
    <property type="term" value="F:hydrolase activity"/>
    <property type="evidence" value="ECO:0007669"/>
    <property type="project" value="UniProtKB-KW"/>
</dbReference>
<dbReference type="PANTHER" id="PTHR48081">
    <property type="entry name" value="AB HYDROLASE SUPERFAMILY PROTEIN C4A8.06C"/>
    <property type="match status" value="1"/>
</dbReference>
<protein>
    <recommendedName>
        <fullName evidence="2">Alpha/beta hydrolase fold-3 domain-containing protein</fullName>
    </recommendedName>
</protein>
<dbReference type="InterPro" id="IPR029058">
    <property type="entry name" value="AB_hydrolase_fold"/>
</dbReference>
<reference evidence="3" key="1">
    <citation type="submission" date="2021-02" db="EMBL/GenBank/DDBJ databases">
        <title>Genome sequence Cadophora malorum strain M34.</title>
        <authorList>
            <person name="Stefanovic E."/>
            <person name="Vu D."/>
            <person name="Scully C."/>
            <person name="Dijksterhuis J."/>
            <person name="Roader J."/>
            <person name="Houbraken J."/>
        </authorList>
    </citation>
    <scope>NUCLEOTIDE SEQUENCE</scope>
    <source>
        <strain evidence="3">M34</strain>
    </source>
</reference>
<keyword evidence="4" id="KW-1185">Reference proteome</keyword>
<proteinExistence type="predicted"/>
<dbReference type="EMBL" id="JAFJYH010000315">
    <property type="protein sequence ID" value="KAG4413432.1"/>
    <property type="molecule type" value="Genomic_DNA"/>
</dbReference>
<dbReference type="Proteomes" id="UP000664132">
    <property type="component" value="Unassembled WGS sequence"/>
</dbReference>
<organism evidence="3 4">
    <name type="scientific">Cadophora malorum</name>
    <dbReference type="NCBI Taxonomy" id="108018"/>
    <lineage>
        <taxon>Eukaryota</taxon>
        <taxon>Fungi</taxon>
        <taxon>Dikarya</taxon>
        <taxon>Ascomycota</taxon>
        <taxon>Pezizomycotina</taxon>
        <taxon>Leotiomycetes</taxon>
        <taxon>Helotiales</taxon>
        <taxon>Ploettnerulaceae</taxon>
        <taxon>Cadophora</taxon>
    </lineage>
</organism>
<comment type="caution">
    <text evidence="3">The sequence shown here is derived from an EMBL/GenBank/DDBJ whole genome shotgun (WGS) entry which is preliminary data.</text>
</comment>
<dbReference type="InterPro" id="IPR050300">
    <property type="entry name" value="GDXG_lipolytic_enzyme"/>
</dbReference>
<dbReference type="PANTHER" id="PTHR48081:SF8">
    <property type="entry name" value="ALPHA_BETA HYDROLASE FOLD-3 DOMAIN-CONTAINING PROTEIN-RELATED"/>
    <property type="match status" value="1"/>
</dbReference>
<gene>
    <name evidence="3" type="ORF">IFR04_013456</name>
</gene>
<sequence>KLDPVYRAFYEEHIFDKQQVHLQPVEASRTSGVLIPGGGEMVEVGSTRDFAVRRRETEGPDVMVRVFTPGGERPEEGWPVMVYYHGGGWVLGNIDTENVVCTNLCTRANCVVISVDYRLAPENPYPAAVQDSWEALLWLQSTAASLLCLDLTKVAIGGSSAGGNLAAIMCHKALSAPSIVPKFVAQLLIVPVTNNTADTKNTVSWRENEFTPALPALKMLWYRKHYLPNPKTWSEPEASPLLYPSGWETQPKALVVVGELDVLRSEGEAYAEKLTKAGVGVDLKVMKGMPHPFLAMDGVLQQGRDTITYMVEALKEAFA</sequence>
<dbReference type="InterPro" id="IPR013094">
    <property type="entry name" value="AB_hydrolase_3"/>
</dbReference>
<evidence type="ECO:0000313" key="4">
    <source>
        <dbReference type="Proteomes" id="UP000664132"/>
    </source>
</evidence>